<evidence type="ECO:0000256" key="7">
    <source>
        <dbReference type="ARBA" id="ARBA00022833"/>
    </source>
</evidence>
<dbReference type="PANTHER" id="PTHR21497">
    <property type="entry name" value="UBIQUITIN LIGASE E3 ALPHA-RELATED"/>
    <property type="match status" value="1"/>
</dbReference>
<dbReference type="SUPFAM" id="SSF46785">
    <property type="entry name" value="Winged helix' DNA-binding domain"/>
    <property type="match status" value="1"/>
</dbReference>
<dbReference type="InterPro" id="IPR003769">
    <property type="entry name" value="ClpS_core"/>
</dbReference>
<evidence type="ECO:0000256" key="4">
    <source>
        <dbReference type="ARBA" id="ARBA00022723"/>
    </source>
</evidence>
<feature type="compositionally biased region" description="Low complexity" evidence="11">
    <location>
        <begin position="442"/>
        <end position="454"/>
    </location>
</feature>
<dbReference type="InterPro" id="IPR014719">
    <property type="entry name" value="Ribosomal_bL12_C/ClpS-like"/>
</dbReference>
<dbReference type="GO" id="GO:0000151">
    <property type="term" value="C:ubiquitin ligase complex"/>
    <property type="evidence" value="ECO:0007669"/>
    <property type="project" value="TreeGrafter"/>
</dbReference>
<dbReference type="Proteomes" id="UP000827284">
    <property type="component" value="Unassembled WGS sequence"/>
</dbReference>
<feature type="compositionally biased region" description="Polar residues" evidence="11">
    <location>
        <begin position="1400"/>
        <end position="1409"/>
    </location>
</feature>
<dbReference type="GO" id="GO:0016567">
    <property type="term" value="P:protein ubiquitination"/>
    <property type="evidence" value="ECO:0007669"/>
    <property type="project" value="UniProtKB-UniRule"/>
</dbReference>
<evidence type="ECO:0000256" key="11">
    <source>
        <dbReference type="SAM" id="MobiDB-lite"/>
    </source>
</evidence>
<dbReference type="GO" id="GO:0008270">
    <property type="term" value="F:zinc ion binding"/>
    <property type="evidence" value="ECO:0007669"/>
    <property type="project" value="UniProtKB-UniRule"/>
</dbReference>
<dbReference type="Pfam" id="PF02207">
    <property type="entry name" value="zf-UBR"/>
    <property type="match status" value="1"/>
</dbReference>
<evidence type="ECO:0000256" key="8">
    <source>
        <dbReference type="ARBA" id="ARBA00046341"/>
    </source>
</evidence>
<dbReference type="SMART" id="SM00396">
    <property type="entry name" value="ZnF_UBR1"/>
    <property type="match status" value="1"/>
</dbReference>
<keyword evidence="14" id="KW-1185">Reference proteome</keyword>
<dbReference type="InterPro" id="IPR036390">
    <property type="entry name" value="WH_DNA-bd_sf"/>
</dbReference>
<keyword evidence="3 10" id="KW-0808">Transferase</keyword>
<comment type="function">
    <text evidence="10">Ubiquitin ligase protein which is a component of the N-end rule pathway. Recognizes and binds to proteins bearing specific N-terminal residues that are destabilizing according to the N-end rule, leading to their ubiquitination and subsequent degradation.</text>
</comment>
<evidence type="ECO:0000256" key="9">
    <source>
        <dbReference type="PROSITE-ProRule" id="PRU00508"/>
    </source>
</evidence>
<dbReference type="FunFam" id="2.10.110.30:FF:000001">
    <property type="entry name" value="E3 ubiquitin-protein ligase UBR2 isoform 1"/>
    <property type="match status" value="1"/>
</dbReference>
<dbReference type="InterPro" id="IPR044046">
    <property type="entry name" value="E3_ligase_UBR-like_C"/>
</dbReference>
<feature type="domain" description="UBR-type" evidence="12">
    <location>
        <begin position="77"/>
        <end position="149"/>
    </location>
</feature>
<dbReference type="Gene3D" id="3.30.1390.10">
    <property type="match status" value="1"/>
</dbReference>
<dbReference type="Pfam" id="PF18995">
    <property type="entry name" value="PRT6_C"/>
    <property type="match status" value="1"/>
</dbReference>
<dbReference type="CDD" id="cd16482">
    <property type="entry name" value="RING-H2_UBR1-like"/>
    <property type="match status" value="1"/>
</dbReference>
<dbReference type="InterPro" id="IPR003126">
    <property type="entry name" value="Znf_UBR"/>
</dbReference>
<dbReference type="EC" id="2.3.2.27" evidence="10"/>
<dbReference type="EMBL" id="BQFW01000007">
    <property type="protein sequence ID" value="GJJ73242.1"/>
    <property type="molecule type" value="Genomic_DNA"/>
</dbReference>
<feature type="zinc finger region" description="UBR-type" evidence="9">
    <location>
        <begin position="77"/>
        <end position="149"/>
    </location>
</feature>
<dbReference type="GO" id="GO:0061630">
    <property type="term" value="F:ubiquitin protein ligase activity"/>
    <property type="evidence" value="ECO:0007669"/>
    <property type="project" value="UniProtKB-UniRule"/>
</dbReference>
<evidence type="ECO:0000259" key="12">
    <source>
        <dbReference type="PROSITE" id="PS51157"/>
    </source>
</evidence>
<dbReference type="OrthoDB" id="26387at2759"/>
<evidence type="ECO:0000256" key="2">
    <source>
        <dbReference type="ARBA" id="ARBA00004906"/>
    </source>
</evidence>
<comment type="similarity">
    <text evidence="8 10">Belongs to the E3 ubiquitin-protein ligase UBR1-like family.</text>
</comment>
<evidence type="ECO:0000256" key="6">
    <source>
        <dbReference type="ARBA" id="ARBA00022786"/>
    </source>
</evidence>
<keyword evidence="5 10" id="KW-0863">Zinc-finger</keyword>
<keyword evidence="4 10" id="KW-0479">Metal-binding</keyword>
<dbReference type="GO" id="GO:0005737">
    <property type="term" value="C:cytoplasm"/>
    <property type="evidence" value="ECO:0007669"/>
    <property type="project" value="TreeGrafter"/>
</dbReference>
<dbReference type="InterPro" id="IPR039164">
    <property type="entry name" value="UBR1-like"/>
</dbReference>
<dbReference type="InterPro" id="IPR042065">
    <property type="entry name" value="E3_ELL-like"/>
</dbReference>
<evidence type="ECO:0000313" key="14">
    <source>
        <dbReference type="Proteomes" id="UP000827284"/>
    </source>
</evidence>
<evidence type="ECO:0000256" key="10">
    <source>
        <dbReference type="RuleBase" id="RU366018"/>
    </source>
</evidence>
<evidence type="ECO:0000313" key="13">
    <source>
        <dbReference type="EMBL" id="GJJ73242.1"/>
    </source>
</evidence>
<sequence length="2123" mass="238777">MDTPLRAYLRNAASKFDNVLSDDAVREINSELYASLWDNNDEFLHNYFPYFVEAKQNGVTVLTDNGDDEYSASARGQACGHTFKMGEGVYRCRTCAFDETCVFCLRCFHGTNHEGHDTSFSVNAGGGGCCDCGDHEAWKVDLDCIYHSAKNLPAGETDPKNLEYPPEVAESIRATIATVLDFIIDTMSTCPENMNATRESKEQIQRDAIEAGNLAGETTDLENMQYCCVLWNDEDHSFTAVINRVSETTNMTTAYARKIAETVDTQGRAIVEVSSDINKLMDIARSLAEIDLVVSIRSARETFKEQLCDVCVTFLKSLAYFKGGAVSRKQSQTIREIICEELCSEWRRKTSRNGNMNDEEAIAEMEDDPIDIDGINPEDERGPILAEDLDFDTDNDADGYGSYYDFDTADDLAARSAYADATQDGDSEMALVGHDEDVAMGDASSSSTDHQSSDPLAKSARAGPPHRKLRIDWLLLLDLKFWKRPRASLREVYIGTLVLSPKYKKFMAVRFAYNYLKIARAFLVVDRAPELSIILFSVQLFTVPTIAEMLAREHNFIYILCQILISFFQGPKRRIGPINCNSPPFENRRYFHIFHDFRYILSNEAVKQIVSNRPTYQAQMIACLDMFQGMHTNTRYSLDHVEFETNTWVNAFNVTLQLYKCCRQFADCFTSNPTVLTQVLARTLKKIQEWCDKHEEETPPAPEFGSGAPPPPQHTIAPGGPLTAEPMTMDMATAPGANMPAVPLAPTALPRAPQPVLRTLVHTVVMPTTPPTAYEIIKYKVSVQPVSFHHPLHWFLADLLENVDFLDSQELQKIGFDSFRQMMMQFVGQGNETEAQMMFRLKEIFDYPLRVCVLMAQIKANVWVRNGFVIRTQAQYYREVSLRENTYDSDIFLLQVSMVLFDPEQFLVTALDRFELLDWFSGQREHDTYDLLQIVFMAEELLTLLIVCISDRVNAAGFKIEQEIRREIVHGLCLKPIAYSELAKRIPERLTEHVKFDDTLKELASFRAPDGISDHGLYELKDQFFDEVDPYFIHFSRNNSEEAEEILKSRLVKKSGNTIKAPQILPRLSKIERGPFQNLGNMMHTKAMTQILFYTFWNVKAEPKIKSDTIIDQAAYLMQIAVLDPNSDAARSLEQNLSGESSGHGMNGFIRHATFEKFPVIVNDNERVRLTLLSILIQRADDPAYKSIQPKLHFVLKKFETLGSTEAQEIVGQWRASKGPLEGEDSGMSELAEAERKKKESKERQAKMLAEMAQKQQSFISSNLDLYDSDSDEAGSSIDVDEPTPLDLGVHKIAEAVWNYPTGTCIVCQEEMTQSSEYGMLAYVQPSHVLRQTPMNDSQFVLESVVSPLSLDISATCIRPFGVASNFEKHNDGFKPKPEPSHEHPTQPEVKPVTPPLRTPQVSRGFPSTSHRRGLYTSSCGHLMHIKCFETYVRSLQQRHEAQHNRNHPEDPEQKEYMCPLCKSLGNLLLPIVWKGKKQTYPGVLEPVNEGTVQDWFKNSAVSTLKQLTADKNAAHALVDSGSSSRTGEGIPNPGRRNSRSQAMFTAVQSIFRAPGAAVMNVIPERVTSTQWSNITTSSPPSDNPETFDTDAVRTMYQRLAEVFQMNHMDLLRPEENLTYTRSEVEEVDVMWEAFAYTVSCVEITQRGVNAANGTSTLIAGIQQQTLTLLRMMADTITSYTSSMVYRPEHRERLAQLNSERLGKIVQGLPGLDEQDLAPLQYVKPLLLDDPFFILTELALHPLTGVEPGHLLETLLVAEIVKIVSALATTDLSGVFRSESRITSFEQYSLEALSEQDQGILDAFVDFVTGALKMPQEQVRKFRETMSSRLQLKLLKTYTLPFLRKCALLFDARYGVLFPETQPAMSTAEPLDDEFARLSALLHLPELFTLFTKWSTDETLRSLVVAWCADAAAVSQPARMMIPGREGNGSVMDMQNVLRIGGPVHSTAHGSTATGSLVRLPISLNHPTIYELVGLPRRLDALFEQSIKYVCPKCNTVPNDPALCLCCGTIVCSQSFCCLEGLDSDGRGECNTHALGCTGPVGIYLLIKKCVILLLHVRNGCFHPAPFLDEHGEADLGLRRGRPQFLNPLRYDDLRRLWLTHGIPIHVARKIEQSYDIGGWRTL</sequence>
<feature type="region of interest" description="Disordered" evidence="11">
    <location>
        <begin position="1520"/>
        <end position="1539"/>
    </location>
</feature>
<dbReference type="Pfam" id="PF22960">
    <property type="entry name" value="WHD_UBR1"/>
    <property type="match status" value="1"/>
</dbReference>
<organism evidence="13 14">
    <name type="scientific">Entomortierella parvispora</name>
    <dbReference type="NCBI Taxonomy" id="205924"/>
    <lineage>
        <taxon>Eukaryota</taxon>
        <taxon>Fungi</taxon>
        <taxon>Fungi incertae sedis</taxon>
        <taxon>Mucoromycota</taxon>
        <taxon>Mortierellomycotina</taxon>
        <taxon>Mortierellomycetes</taxon>
        <taxon>Mortierellales</taxon>
        <taxon>Mortierellaceae</taxon>
        <taxon>Entomortierella</taxon>
    </lineage>
</organism>
<reference evidence="13" key="1">
    <citation type="submission" date="2021-11" db="EMBL/GenBank/DDBJ databases">
        <authorList>
            <person name="Herlambang A."/>
            <person name="Guo Y."/>
            <person name="Takashima Y."/>
            <person name="Nishizawa T."/>
        </authorList>
    </citation>
    <scope>NUCLEOTIDE SEQUENCE</scope>
    <source>
        <strain evidence="13">E1425</strain>
    </source>
</reference>
<dbReference type="Gene3D" id="1.10.10.2670">
    <property type="entry name" value="E3 ubiquitin-protein ligase"/>
    <property type="match status" value="1"/>
</dbReference>
<evidence type="ECO:0000256" key="1">
    <source>
        <dbReference type="ARBA" id="ARBA00000900"/>
    </source>
</evidence>
<protein>
    <recommendedName>
        <fullName evidence="10">E3 ubiquitin-protein ligase</fullName>
        <ecNumber evidence="10">2.3.2.27</ecNumber>
    </recommendedName>
</protein>
<name>A0A9P3HAT1_9FUNG</name>
<keyword evidence="6 10" id="KW-0833">Ubl conjugation pathway</keyword>
<proteinExistence type="inferred from homology"/>
<feature type="region of interest" description="Disordered" evidence="11">
    <location>
        <begin position="439"/>
        <end position="463"/>
    </location>
</feature>
<evidence type="ECO:0000256" key="5">
    <source>
        <dbReference type="ARBA" id="ARBA00022771"/>
    </source>
</evidence>
<dbReference type="Gene3D" id="2.10.110.30">
    <property type="match status" value="1"/>
</dbReference>
<feature type="region of interest" description="Disordered" evidence="11">
    <location>
        <begin position="694"/>
        <end position="728"/>
    </location>
</feature>
<reference evidence="13" key="2">
    <citation type="journal article" date="2022" name="Microbiol. Resour. Announc.">
        <title>Whole-Genome Sequence of Entomortierella parvispora E1425, a Mucoromycotan Fungus Associated with Burkholderiaceae-Related Endosymbiotic Bacteria.</title>
        <authorList>
            <person name="Herlambang A."/>
            <person name="Guo Y."/>
            <person name="Takashima Y."/>
            <person name="Narisawa K."/>
            <person name="Ohta H."/>
            <person name="Nishizawa T."/>
        </authorList>
    </citation>
    <scope>NUCLEOTIDE SEQUENCE</scope>
    <source>
        <strain evidence="13">E1425</strain>
    </source>
</reference>
<dbReference type="SUPFAM" id="SSF54736">
    <property type="entry name" value="ClpS-like"/>
    <property type="match status" value="1"/>
</dbReference>
<keyword evidence="7 10" id="KW-0862">Zinc</keyword>
<dbReference type="GO" id="GO:0071596">
    <property type="term" value="P:ubiquitin-dependent protein catabolic process via the N-end rule pathway"/>
    <property type="evidence" value="ECO:0007669"/>
    <property type="project" value="UniProtKB-UniRule"/>
</dbReference>
<feature type="compositionally biased region" description="Basic and acidic residues" evidence="11">
    <location>
        <begin position="1369"/>
        <end position="1386"/>
    </location>
</feature>
<dbReference type="PANTHER" id="PTHR21497:SF24">
    <property type="entry name" value="E3 UBIQUITIN-PROTEIN LIGASE UBR1"/>
    <property type="match status" value="1"/>
</dbReference>
<dbReference type="PROSITE" id="PS51157">
    <property type="entry name" value="ZF_UBR"/>
    <property type="match status" value="1"/>
</dbReference>
<dbReference type="InterPro" id="IPR055194">
    <property type="entry name" value="UBR1-like_WH"/>
</dbReference>
<gene>
    <name evidence="13" type="ORF">EMPS_05600</name>
</gene>
<accession>A0A9P3HAT1</accession>
<comment type="pathway">
    <text evidence="2 10">Protein modification; protein ubiquitination.</text>
</comment>
<dbReference type="Pfam" id="PF02617">
    <property type="entry name" value="ClpS"/>
    <property type="match status" value="1"/>
</dbReference>
<comment type="caution">
    <text evidence="13">The sequence shown here is derived from an EMBL/GenBank/DDBJ whole genome shotgun (WGS) entry which is preliminary data.</text>
</comment>
<feature type="region of interest" description="Disordered" evidence="11">
    <location>
        <begin position="1369"/>
        <end position="1410"/>
    </location>
</feature>
<comment type="catalytic activity">
    <reaction evidence="1 10">
        <text>S-ubiquitinyl-[E2 ubiquitin-conjugating enzyme]-L-cysteine + [acceptor protein]-L-lysine = [E2 ubiquitin-conjugating enzyme]-L-cysteine + N(6)-ubiquitinyl-[acceptor protein]-L-lysine.</text>
        <dbReference type="EC" id="2.3.2.27"/>
    </reaction>
</comment>
<evidence type="ECO:0000256" key="3">
    <source>
        <dbReference type="ARBA" id="ARBA00022679"/>
    </source>
</evidence>